<feature type="region of interest" description="Disordered" evidence="1">
    <location>
        <begin position="1"/>
        <end position="29"/>
    </location>
</feature>
<organism evidence="2 3">
    <name type="scientific">Nonomuraea angiospora</name>
    <dbReference type="NCBI Taxonomy" id="46172"/>
    <lineage>
        <taxon>Bacteria</taxon>
        <taxon>Bacillati</taxon>
        <taxon>Actinomycetota</taxon>
        <taxon>Actinomycetes</taxon>
        <taxon>Streptosporangiales</taxon>
        <taxon>Streptosporangiaceae</taxon>
        <taxon>Nonomuraea</taxon>
    </lineage>
</organism>
<gene>
    <name evidence="2" type="ORF">H4W80_008287</name>
</gene>
<protein>
    <submittedName>
        <fullName evidence="2">Uncharacterized protein</fullName>
    </submittedName>
</protein>
<dbReference type="EMBL" id="JADBEK010000001">
    <property type="protein sequence ID" value="MBE1590029.1"/>
    <property type="molecule type" value="Genomic_DNA"/>
</dbReference>
<evidence type="ECO:0000256" key="1">
    <source>
        <dbReference type="SAM" id="MobiDB-lite"/>
    </source>
</evidence>
<keyword evidence="3" id="KW-1185">Reference proteome</keyword>
<reference evidence="2 3" key="1">
    <citation type="submission" date="2020-10" db="EMBL/GenBank/DDBJ databases">
        <title>Sequencing the genomes of 1000 actinobacteria strains.</title>
        <authorList>
            <person name="Klenk H.-P."/>
        </authorList>
    </citation>
    <scope>NUCLEOTIDE SEQUENCE [LARGE SCALE GENOMIC DNA]</scope>
    <source>
        <strain evidence="2 3">DSM 43173</strain>
    </source>
</reference>
<feature type="compositionally biased region" description="Polar residues" evidence="1">
    <location>
        <begin position="16"/>
        <end position="29"/>
    </location>
</feature>
<proteinExistence type="predicted"/>
<sequence length="29" mass="3214">MRTGRLREDDPLETAMTITSSARGWSSST</sequence>
<evidence type="ECO:0000313" key="3">
    <source>
        <dbReference type="Proteomes" id="UP000633509"/>
    </source>
</evidence>
<accession>A0ABR9MAU4</accession>
<name>A0ABR9MAU4_9ACTN</name>
<comment type="caution">
    <text evidence="2">The sequence shown here is derived from an EMBL/GenBank/DDBJ whole genome shotgun (WGS) entry which is preliminary data.</text>
</comment>
<evidence type="ECO:0000313" key="2">
    <source>
        <dbReference type="EMBL" id="MBE1590029.1"/>
    </source>
</evidence>
<dbReference type="Proteomes" id="UP000633509">
    <property type="component" value="Unassembled WGS sequence"/>
</dbReference>